<accession>F6VCH9</accession>
<dbReference type="GeneTree" id="ENSGT00510000047270"/>
<dbReference type="CDD" id="cd00175">
    <property type="entry name" value="SNc"/>
    <property type="match status" value="1"/>
</dbReference>
<comment type="catalytic activity">
    <reaction evidence="4">
        <text>Endonucleolytic cleavage to nucleoside 3'-phosphates and 3'-phosphooligonucleotide end-products.</text>
        <dbReference type="EC" id="3.1.31.1"/>
    </reaction>
</comment>
<feature type="domain" description="TNase-like" evidence="6">
    <location>
        <begin position="18"/>
        <end position="167"/>
    </location>
</feature>
<dbReference type="GO" id="GO:0006402">
    <property type="term" value="P:mRNA catabolic process"/>
    <property type="evidence" value="ECO:0000318"/>
    <property type="project" value="GO_Central"/>
</dbReference>
<dbReference type="OMA" id="ARCADHH"/>
<dbReference type="FunFam" id="2.40.50.90:FF:000003">
    <property type="entry name" value="Staphylococcal nuclease domain-containing protein"/>
    <property type="match status" value="1"/>
</dbReference>
<comment type="function">
    <text evidence="4">Endonuclease that mediates miRNA decay of both protein-free and AGO2-loaded miRNAs.</text>
</comment>
<dbReference type="Gene3D" id="2.30.30.140">
    <property type="match status" value="1"/>
</dbReference>
<dbReference type="GO" id="GO:0031332">
    <property type="term" value="C:RNAi effector complex"/>
    <property type="evidence" value="ECO:0007669"/>
    <property type="project" value="InterPro"/>
</dbReference>
<dbReference type="GO" id="GO:0005829">
    <property type="term" value="C:cytosol"/>
    <property type="evidence" value="ECO:0000318"/>
    <property type="project" value="GO_Central"/>
</dbReference>
<dbReference type="GO" id="GO:0004521">
    <property type="term" value="F:RNA endonuclease activity"/>
    <property type="evidence" value="ECO:0007669"/>
    <property type="project" value="UniProtKB-UniRule"/>
</dbReference>
<evidence type="ECO:0000313" key="8">
    <source>
        <dbReference type="Proteomes" id="UP000008144"/>
    </source>
</evidence>
<evidence type="ECO:0000256" key="3">
    <source>
        <dbReference type="ARBA" id="ARBA00022737"/>
    </source>
</evidence>
<proteinExistence type="predicted"/>
<feature type="domain" description="TNase-like" evidence="6">
    <location>
        <begin position="344"/>
        <end position="507"/>
    </location>
</feature>
<evidence type="ECO:0000256" key="4">
    <source>
        <dbReference type="PIRNR" id="PIRNR017179"/>
    </source>
</evidence>
<dbReference type="PROSITE" id="PS50304">
    <property type="entry name" value="TUDOR"/>
    <property type="match status" value="1"/>
</dbReference>
<reference evidence="8" key="1">
    <citation type="journal article" date="2002" name="Science">
        <title>The draft genome of Ciona intestinalis: insights into chordate and vertebrate origins.</title>
        <authorList>
            <person name="Dehal P."/>
            <person name="Satou Y."/>
            <person name="Campbell R.K."/>
            <person name="Chapman J."/>
            <person name="Degnan B."/>
            <person name="De Tomaso A."/>
            <person name="Davidson B."/>
            <person name="Di Gregorio A."/>
            <person name="Gelpke M."/>
            <person name="Goodstein D.M."/>
            <person name="Harafuji N."/>
            <person name="Hastings K.E."/>
            <person name="Ho I."/>
            <person name="Hotta K."/>
            <person name="Huang W."/>
            <person name="Kawashima T."/>
            <person name="Lemaire P."/>
            <person name="Martinez D."/>
            <person name="Meinertzhagen I.A."/>
            <person name="Necula S."/>
            <person name="Nonaka M."/>
            <person name="Putnam N."/>
            <person name="Rash S."/>
            <person name="Saiga H."/>
            <person name="Satake M."/>
            <person name="Terry A."/>
            <person name="Yamada L."/>
            <person name="Wang H.G."/>
            <person name="Awazu S."/>
            <person name="Azumi K."/>
            <person name="Boore J."/>
            <person name="Branno M."/>
            <person name="Chin-Bow S."/>
            <person name="DeSantis R."/>
            <person name="Doyle S."/>
            <person name="Francino P."/>
            <person name="Keys D.N."/>
            <person name="Haga S."/>
            <person name="Hayashi H."/>
            <person name="Hino K."/>
            <person name="Imai K.S."/>
            <person name="Inaba K."/>
            <person name="Kano S."/>
            <person name="Kobayashi K."/>
            <person name="Kobayashi M."/>
            <person name="Lee B.I."/>
            <person name="Makabe K.W."/>
            <person name="Manohar C."/>
            <person name="Matassi G."/>
            <person name="Medina M."/>
            <person name="Mochizuki Y."/>
            <person name="Mount S."/>
            <person name="Morishita T."/>
            <person name="Miura S."/>
            <person name="Nakayama A."/>
            <person name="Nishizaka S."/>
            <person name="Nomoto H."/>
            <person name="Ohta F."/>
            <person name="Oishi K."/>
            <person name="Rigoutsos I."/>
            <person name="Sano M."/>
            <person name="Sasaki A."/>
            <person name="Sasakura Y."/>
            <person name="Shoguchi E."/>
            <person name="Shin-i T."/>
            <person name="Spagnuolo A."/>
            <person name="Stainier D."/>
            <person name="Suzuki M.M."/>
            <person name="Tassy O."/>
            <person name="Takatori N."/>
            <person name="Tokuoka M."/>
            <person name="Yagi K."/>
            <person name="Yoshizaki F."/>
            <person name="Wada S."/>
            <person name="Zhang C."/>
            <person name="Hyatt P.D."/>
            <person name="Larimer F."/>
            <person name="Detter C."/>
            <person name="Doggett N."/>
            <person name="Glavina T."/>
            <person name="Hawkins T."/>
            <person name="Richardson P."/>
            <person name="Lucas S."/>
            <person name="Kohara Y."/>
            <person name="Levine M."/>
            <person name="Satoh N."/>
            <person name="Rokhsar D.S."/>
        </authorList>
    </citation>
    <scope>NUCLEOTIDE SEQUENCE [LARGE SCALE GENOMIC DNA]</scope>
</reference>
<dbReference type="FunFam" id="2.40.50.90:FF:000002">
    <property type="entry name" value="Staphylococcal nuclease domain-containing protein"/>
    <property type="match status" value="1"/>
</dbReference>
<evidence type="ECO:0000259" key="6">
    <source>
        <dbReference type="PROSITE" id="PS50830"/>
    </source>
</evidence>
<gene>
    <name evidence="7" type="primary">LOC100178170</name>
</gene>
<dbReference type="SUPFAM" id="SSF63748">
    <property type="entry name" value="Tudor/PWWP/MBT"/>
    <property type="match status" value="1"/>
</dbReference>
<dbReference type="GO" id="GO:0005634">
    <property type="term" value="C:nucleus"/>
    <property type="evidence" value="ECO:0000318"/>
    <property type="project" value="GO_Central"/>
</dbReference>
<dbReference type="FunFam" id="2.40.50.90:FF:000001">
    <property type="entry name" value="Staphylococcal nuclease domain-containing protein"/>
    <property type="match status" value="1"/>
</dbReference>
<dbReference type="InterPro" id="IPR016071">
    <property type="entry name" value="Staphylococal_nuclease_OB-fold"/>
</dbReference>
<dbReference type="STRING" id="7719.ENSCINP00000027118"/>
<dbReference type="GO" id="GO:0003723">
    <property type="term" value="F:RNA binding"/>
    <property type="evidence" value="ECO:0000318"/>
    <property type="project" value="GO_Central"/>
</dbReference>
<sequence length="919" mass="102573">KMSTQQPTPTPTSTATVKQGRGIVKMVLSGDAIIVRGQPKGGPPPEKQINLSNIVAPRMGRRANMNVPDSVDTNDEPFAWHSRENLRKKCIGKEIYFSIDYAPNNDRCYGTVYLGTDANGENLNLMQIKDGMAEVRKVNVRADNTEHASLLEAEDQAKASGIGKWVEPRPDDAVRNISWTIDNGRNFVDSYRGEPIPVVIEHVRDGCTMRASLPTHHQITFILSGIKTPMIKRDPDDPKKEIADPYAAEAKFFVESRLLQRDVKIILEGVSNQNILLATVLHPNGNITEILLREGFARCVDWSIASYSQGAEKLRAMEKQAKERKSRIWKDYVAKVQETITGEREFTGKVIQVVNADAIAVKTANGDVRTIHLASVRPPRFDDVVHTKGKDAPPEAPKGKSRPLYDVPYMFEAREFMRKKLIGKKVTVTIDYIKPSSAATDTLGAFPERTCATVRSGGINIAEALVSKGLVKVVRHRQDDDARSSRYDDLLAAEQRAVKTCKGVNSKKEPPIHRVADVSGDVAKAKQFLPFLQRAGKSEAVVEYVFGGSRLKLFLPKETCLITFLLAGIDCPRGARNGAQGVMEADAYSDEALALTKENCMHREVSVEVETIDRAGNFIGWLFVEGVNMSQLLLENGLSKIHFTAERSNFYRSLQAAEEKAKTQKINIWSGYVEPVAQVKTEEPTERKTNYRSVYVTEVTPQLHLFCQFSDAGSKLDTLMEKMRGCLIADPPLPGSHQPRRGEFCVARFTEDDMWYRARVEKVEKDKLHVHYIDFGNKEIIPSNRVASLPGEYNTGALLPQAHEYSLALVNPPEDPDSLADAFRALCGMVGNVQFKVNVEYKDGVDFVTLLNQDETLNVGKALIGDGFCTVAKRGEKRLQKMMSEFYAEQNNAKKQHLNLWRYGDISEDDASEFGYSKK</sequence>
<protein>
    <recommendedName>
        <fullName evidence="4">Staphylococcal nuclease domain-containing protein</fullName>
        <ecNumber evidence="4">3.1.31.1</ecNumber>
    </recommendedName>
</protein>
<dbReference type="PANTHER" id="PTHR12302:SF2">
    <property type="entry name" value="STAPHYLOCOCCAL NUCLEASE DOMAIN-CONTAINING PROTEIN 1"/>
    <property type="match status" value="1"/>
</dbReference>
<dbReference type="Ensembl" id="ENSCINT00000027364.2">
    <property type="protein sequence ID" value="ENSCINP00000027118.2"/>
    <property type="gene ID" value="ENSCING00000000524.3"/>
</dbReference>
<feature type="domain" description="TNase-like" evidence="6">
    <location>
        <begin position="536"/>
        <end position="671"/>
    </location>
</feature>
<evidence type="ECO:0000256" key="1">
    <source>
        <dbReference type="ARBA" id="ARBA00004496"/>
    </source>
</evidence>
<dbReference type="GO" id="GO:0004518">
    <property type="term" value="F:nuclease activity"/>
    <property type="evidence" value="ECO:0000318"/>
    <property type="project" value="GO_Central"/>
</dbReference>
<dbReference type="SMART" id="SM00333">
    <property type="entry name" value="TUDOR"/>
    <property type="match status" value="1"/>
</dbReference>
<dbReference type="SMART" id="SM00318">
    <property type="entry name" value="SNc"/>
    <property type="match status" value="4"/>
</dbReference>
<dbReference type="SUPFAM" id="SSF50199">
    <property type="entry name" value="Staphylococcal nuclease"/>
    <property type="match status" value="5"/>
</dbReference>
<dbReference type="PIRSF" id="PIRSF017179">
    <property type="entry name" value="RISC-Tudor-SN"/>
    <property type="match status" value="1"/>
</dbReference>
<dbReference type="FunCoup" id="F6VCH9">
    <property type="interactions" value="966"/>
</dbReference>
<dbReference type="InterPro" id="IPR035437">
    <property type="entry name" value="SNase_OB-fold_sf"/>
</dbReference>
<keyword evidence="8" id="KW-1185">Reference proteome</keyword>
<dbReference type="EC" id="3.1.31.1" evidence="4"/>
<dbReference type="InterPro" id="IPR002999">
    <property type="entry name" value="Tudor"/>
</dbReference>
<dbReference type="InParanoid" id="F6VCH9"/>
<comment type="subcellular location">
    <subcellularLocation>
        <location evidence="1 4">Cytoplasm</location>
    </subcellularLocation>
</comment>
<dbReference type="AlphaFoldDB" id="F6VCH9"/>
<dbReference type="Gene3D" id="2.40.50.90">
    <property type="match status" value="5"/>
</dbReference>
<dbReference type="FunFam" id="2.40.50.90:FF:000004">
    <property type="entry name" value="Staphylococcal nuclease domain-containing protein"/>
    <property type="match status" value="1"/>
</dbReference>
<reference evidence="7" key="3">
    <citation type="submission" date="2025-09" db="UniProtKB">
        <authorList>
            <consortium name="Ensembl"/>
        </authorList>
    </citation>
    <scope>IDENTIFICATION</scope>
</reference>
<dbReference type="InterPro" id="IPR047386">
    <property type="entry name" value="Tudor_TDRD11"/>
</dbReference>
<dbReference type="GO" id="GO:0031047">
    <property type="term" value="P:regulatory ncRNA-mediated gene silencing"/>
    <property type="evidence" value="ECO:0007669"/>
    <property type="project" value="UniProtKB-UniRule"/>
</dbReference>
<keyword evidence="3" id="KW-0677">Repeat</keyword>
<dbReference type="GO" id="GO:1990599">
    <property type="term" value="F:3' overhang single-stranded DNA endodeoxyribonuclease activity"/>
    <property type="evidence" value="ECO:0007669"/>
    <property type="project" value="UniProtKB-EC"/>
</dbReference>
<dbReference type="PROSITE" id="PS50830">
    <property type="entry name" value="TNASE_3"/>
    <property type="match status" value="4"/>
</dbReference>
<feature type="domain" description="Tudor" evidence="5">
    <location>
        <begin position="738"/>
        <end position="796"/>
    </location>
</feature>
<evidence type="ECO:0000256" key="2">
    <source>
        <dbReference type="ARBA" id="ARBA00022490"/>
    </source>
</evidence>
<dbReference type="Pfam" id="PF00567">
    <property type="entry name" value="TUDOR"/>
    <property type="match status" value="1"/>
</dbReference>
<dbReference type="HOGENOM" id="CLU_005966_0_0_1"/>
<reference evidence="7" key="2">
    <citation type="submission" date="2025-08" db="UniProtKB">
        <authorList>
            <consortium name="Ensembl"/>
        </authorList>
    </citation>
    <scope>IDENTIFICATION</scope>
</reference>
<dbReference type="InterPro" id="IPR016685">
    <property type="entry name" value="Silence_cplx_Nase-comp_TudorSN"/>
</dbReference>
<evidence type="ECO:0000313" key="7">
    <source>
        <dbReference type="Ensembl" id="ENSCINP00000027118.2"/>
    </source>
</evidence>
<dbReference type="Pfam" id="PF00565">
    <property type="entry name" value="SNase"/>
    <property type="match status" value="4"/>
</dbReference>
<dbReference type="CDD" id="cd20433">
    <property type="entry name" value="Tudor_TDRD11"/>
    <property type="match status" value="1"/>
</dbReference>
<organism evidence="7 8">
    <name type="scientific">Ciona intestinalis</name>
    <name type="common">Transparent sea squirt</name>
    <name type="synonym">Ascidia intestinalis</name>
    <dbReference type="NCBI Taxonomy" id="7719"/>
    <lineage>
        <taxon>Eukaryota</taxon>
        <taxon>Metazoa</taxon>
        <taxon>Chordata</taxon>
        <taxon>Tunicata</taxon>
        <taxon>Ascidiacea</taxon>
        <taxon>Phlebobranchia</taxon>
        <taxon>Cionidae</taxon>
        <taxon>Ciona</taxon>
    </lineage>
</organism>
<dbReference type="PANTHER" id="PTHR12302">
    <property type="entry name" value="EBNA2 BINDING PROTEIN P100"/>
    <property type="match status" value="1"/>
</dbReference>
<evidence type="ECO:0000259" key="5">
    <source>
        <dbReference type="PROSITE" id="PS50304"/>
    </source>
</evidence>
<dbReference type="Proteomes" id="UP000008144">
    <property type="component" value="Unassembled WGS sequence"/>
</dbReference>
<keyword evidence="2 4" id="KW-0963">Cytoplasm</keyword>
<dbReference type="FunFam" id="2.30.30.140:FF:000018">
    <property type="entry name" value="Serine/threonine-protein kinase 31"/>
    <property type="match status" value="1"/>
</dbReference>
<feature type="domain" description="TNase-like" evidence="6">
    <location>
        <begin position="194"/>
        <end position="331"/>
    </location>
</feature>
<name>F6VCH9_CIOIN</name>